<feature type="domain" description="Chorismate-utilising enzyme C-terminal" evidence="7">
    <location>
        <begin position="194"/>
        <end position="444"/>
    </location>
</feature>
<dbReference type="GO" id="GO:0008909">
    <property type="term" value="F:isochorismate synthase activity"/>
    <property type="evidence" value="ECO:0007669"/>
    <property type="project" value="UniProtKB-EC"/>
</dbReference>
<dbReference type="AlphaFoldDB" id="K6VMX0"/>
<dbReference type="PANTHER" id="PTHR42839">
    <property type="entry name" value="ISOCHORISMATE SYNTHASE ENTC"/>
    <property type="match status" value="1"/>
</dbReference>
<evidence type="ECO:0000313" key="9">
    <source>
        <dbReference type="Proteomes" id="UP000008495"/>
    </source>
</evidence>
<dbReference type="InterPro" id="IPR005801">
    <property type="entry name" value="ADC_synthase"/>
</dbReference>
<evidence type="ECO:0000259" key="7">
    <source>
        <dbReference type="Pfam" id="PF00425"/>
    </source>
</evidence>
<evidence type="ECO:0000256" key="6">
    <source>
        <dbReference type="SAM" id="MobiDB-lite"/>
    </source>
</evidence>
<dbReference type="Proteomes" id="UP000008495">
    <property type="component" value="Unassembled WGS sequence"/>
</dbReference>
<dbReference type="EC" id="5.4.4.2" evidence="3"/>
<feature type="region of interest" description="Disordered" evidence="6">
    <location>
        <begin position="166"/>
        <end position="192"/>
    </location>
</feature>
<evidence type="ECO:0000256" key="2">
    <source>
        <dbReference type="ARBA" id="ARBA00005297"/>
    </source>
</evidence>
<evidence type="ECO:0000256" key="4">
    <source>
        <dbReference type="ARBA" id="ARBA00023235"/>
    </source>
</evidence>
<proteinExistence type="inferred from homology"/>
<dbReference type="NCBIfam" id="TIGR00543">
    <property type="entry name" value="isochor_syn"/>
    <property type="match status" value="1"/>
</dbReference>
<dbReference type="Gene3D" id="3.60.120.10">
    <property type="entry name" value="Anthranilate synthase"/>
    <property type="match status" value="1"/>
</dbReference>
<dbReference type="PANTHER" id="PTHR42839:SF2">
    <property type="entry name" value="ISOCHORISMATE SYNTHASE ENTC"/>
    <property type="match status" value="1"/>
</dbReference>
<dbReference type="EMBL" id="BAGZ01000008">
    <property type="protein sequence ID" value="GAB78044.1"/>
    <property type="molecule type" value="Genomic_DNA"/>
</dbReference>
<dbReference type="GO" id="GO:0009697">
    <property type="term" value="P:salicylic acid biosynthetic process"/>
    <property type="evidence" value="ECO:0007669"/>
    <property type="project" value="TreeGrafter"/>
</dbReference>
<comment type="similarity">
    <text evidence="2">Belongs to the isochorismate synthase family.</text>
</comment>
<name>K6VMX0_9MICO</name>
<accession>K6VMX0</accession>
<evidence type="ECO:0000313" key="8">
    <source>
        <dbReference type="EMBL" id="GAB78044.1"/>
    </source>
</evidence>
<dbReference type="InterPro" id="IPR015890">
    <property type="entry name" value="Chorismate_C"/>
</dbReference>
<gene>
    <name evidence="8" type="ORF">AUCHE_08_02880</name>
</gene>
<comment type="catalytic activity">
    <reaction evidence="1">
        <text>chorismate = isochorismate</text>
        <dbReference type="Rhea" id="RHEA:18985"/>
        <dbReference type="ChEBI" id="CHEBI:29748"/>
        <dbReference type="ChEBI" id="CHEBI:29780"/>
        <dbReference type="EC" id="5.4.4.2"/>
    </reaction>
</comment>
<evidence type="ECO:0000256" key="1">
    <source>
        <dbReference type="ARBA" id="ARBA00000799"/>
    </source>
</evidence>
<evidence type="ECO:0000256" key="5">
    <source>
        <dbReference type="ARBA" id="ARBA00041564"/>
    </source>
</evidence>
<dbReference type="InterPro" id="IPR004561">
    <property type="entry name" value="IsoChor_synthase"/>
</dbReference>
<reference evidence="8 9" key="1">
    <citation type="submission" date="2012-08" db="EMBL/GenBank/DDBJ databases">
        <title>Whole genome shotgun sequence of Austwickia chelonae NBRC 105200.</title>
        <authorList>
            <person name="Yoshida I."/>
            <person name="Hosoyama A."/>
            <person name="Tsuchikane K."/>
            <person name="Katsumata H."/>
            <person name="Ando Y."/>
            <person name="Ohji S."/>
            <person name="Hamada M."/>
            <person name="Tamura T."/>
            <person name="Yamazoe A."/>
            <person name="Yamazaki S."/>
            <person name="Fujita N."/>
        </authorList>
    </citation>
    <scope>NUCLEOTIDE SEQUENCE [LARGE SCALE GENOMIC DNA]</scope>
    <source>
        <strain evidence="8 9">NBRC 105200</strain>
    </source>
</reference>
<protein>
    <recommendedName>
        <fullName evidence="3">isochorismate synthase</fullName>
        <ecNumber evidence="3">5.4.4.2</ecNumber>
    </recommendedName>
    <alternativeName>
        <fullName evidence="5">Isochorismate mutase</fullName>
    </alternativeName>
</protein>
<sequence>MYDTAATPPQQPMHETNPAALSFHTQPLRNPVDLLSSLPGRRAPSKIHAWTREGNGKVGWGQVASVATNGPRRFSDAEHWWRQVVTRAEVTSTQDSGRATEEPLAFGSFAFADDSEHGGLLTVPQVILRREGEQCLLTTVVDTLTVHTTGELRNAHRQLVESFVTRHQATDTSRRAPASPGETAFSDGAHSGPSWQAAVADAVEHISRTDLDKVVLARDLHVETENPLSVRWLLRRLAADYTPTWVFAVDGLVGATPEMLCRLEKGLVTSRVLAGTIRRTGDDERDLALSASLARSSKDLEEHEYAVRSVAESLTPHCTSLNIPETPFVLHLPNVMHLATDVTGWVSDSATSLSLAAALHPSAAVCGTPRQLASQTITELEKMDRGRYSGPVGWIDASGDGEWGVALRCGALDPEDTRQMRIFAGCGIVAGSDPAAELAESDAKLVPMRSALAPGPLAP</sequence>
<organism evidence="8 9">
    <name type="scientific">Austwickia chelonae NBRC 105200</name>
    <dbReference type="NCBI Taxonomy" id="1184607"/>
    <lineage>
        <taxon>Bacteria</taxon>
        <taxon>Bacillati</taxon>
        <taxon>Actinomycetota</taxon>
        <taxon>Actinomycetes</taxon>
        <taxon>Micrococcales</taxon>
        <taxon>Dermatophilaceae</taxon>
        <taxon>Austwickia</taxon>
    </lineage>
</organism>
<dbReference type="RefSeq" id="WP_006502798.1">
    <property type="nucleotide sequence ID" value="NZ_BAGZ01000008.1"/>
</dbReference>
<dbReference type="eggNOG" id="COG1169">
    <property type="taxonomic scope" value="Bacteria"/>
</dbReference>
<keyword evidence="4" id="KW-0413">Isomerase</keyword>
<dbReference type="SUPFAM" id="SSF56322">
    <property type="entry name" value="ADC synthase"/>
    <property type="match status" value="1"/>
</dbReference>
<dbReference type="STRING" id="100225.SAMN05421595_0560"/>
<keyword evidence="9" id="KW-1185">Reference proteome</keyword>
<evidence type="ECO:0000256" key="3">
    <source>
        <dbReference type="ARBA" id="ARBA00012824"/>
    </source>
</evidence>
<comment type="caution">
    <text evidence="8">The sequence shown here is derived from an EMBL/GenBank/DDBJ whole genome shotgun (WGS) entry which is preliminary data.</text>
</comment>
<dbReference type="Pfam" id="PF00425">
    <property type="entry name" value="Chorismate_bind"/>
    <property type="match status" value="1"/>
</dbReference>